<dbReference type="GO" id="GO:0004674">
    <property type="term" value="F:protein serine/threonine kinase activity"/>
    <property type="evidence" value="ECO:0007669"/>
    <property type="project" value="InterPro"/>
</dbReference>
<accession>A0A8S1UXW6</accession>
<dbReference type="GO" id="GO:0005829">
    <property type="term" value="C:cytosol"/>
    <property type="evidence" value="ECO:0007669"/>
    <property type="project" value="TreeGrafter"/>
</dbReference>
<gene>
    <name evidence="6" type="ORF">POCTA_138.1.T0540239</name>
</gene>
<dbReference type="InterPro" id="IPR000719">
    <property type="entry name" value="Prot_kinase_dom"/>
</dbReference>
<protein>
    <recommendedName>
        <fullName evidence="5">Protein kinase domain-containing protein</fullName>
    </recommendedName>
</protein>
<comment type="caution">
    <text evidence="6">The sequence shown here is derived from an EMBL/GenBank/DDBJ whole genome shotgun (WGS) entry which is preliminary data.</text>
</comment>
<keyword evidence="7" id="KW-1185">Reference proteome</keyword>
<name>A0A8S1UXW6_PAROT</name>
<dbReference type="GO" id="GO:0016020">
    <property type="term" value="C:membrane"/>
    <property type="evidence" value="ECO:0007669"/>
    <property type="project" value="TreeGrafter"/>
</dbReference>
<dbReference type="AlphaFoldDB" id="A0A8S1UXW6"/>
<dbReference type="GO" id="GO:0005776">
    <property type="term" value="C:autophagosome"/>
    <property type="evidence" value="ECO:0007669"/>
    <property type="project" value="TreeGrafter"/>
</dbReference>
<evidence type="ECO:0000256" key="3">
    <source>
        <dbReference type="ARBA" id="ARBA00022777"/>
    </source>
</evidence>
<keyword evidence="3" id="KW-0418">Kinase</keyword>
<proteinExistence type="predicted"/>
<evidence type="ECO:0000256" key="1">
    <source>
        <dbReference type="ARBA" id="ARBA00022679"/>
    </source>
</evidence>
<dbReference type="GO" id="GO:0000045">
    <property type="term" value="P:autophagosome assembly"/>
    <property type="evidence" value="ECO:0007669"/>
    <property type="project" value="TreeGrafter"/>
</dbReference>
<evidence type="ECO:0000256" key="2">
    <source>
        <dbReference type="ARBA" id="ARBA00022741"/>
    </source>
</evidence>
<dbReference type="GO" id="GO:0010506">
    <property type="term" value="P:regulation of autophagy"/>
    <property type="evidence" value="ECO:0007669"/>
    <property type="project" value="InterPro"/>
</dbReference>
<dbReference type="EMBL" id="CAJJDP010000054">
    <property type="protein sequence ID" value="CAD8169988.1"/>
    <property type="molecule type" value="Genomic_DNA"/>
</dbReference>
<dbReference type="InterPro" id="IPR045269">
    <property type="entry name" value="Atg1-like"/>
</dbReference>
<dbReference type="OMA" id="FTTLACC"/>
<dbReference type="PROSITE" id="PS50011">
    <property type="entry name" value="PROTEIN_KINASE_DOM"/>
    <property type="match status" value="1"/>
</dbReference>
<dbReference type="InterPro" id="IPR008271">
    <property type="entry name" value="Ser/Thr_kinase_AS"/>
</dbReference>
<feature type="domain" description="Protein kinase" evidence="5">
    <location>
        <begin position="11"/>
        <end position="281"/>
    </location>
</feature>
<keyword evidence="4" id="KW-0067">ATP-binding</keyword>
<dbReference type="OrthoDB" id="5337378at2759"/>
<evidence type="ECO:0000313" key="6">
    <source>
        <dbReference type="EMBL" id="CAD8169988.1"/>
    </source>
</evidence>
<dbReference type="Pfam" id="PF00069">
    <property type="entry name" value="Pkinase"/>
    <property type="match status" value="1"/>
</dbReference>
<dbReference type="GO" id="GO:0000407">
    <property type="term" value="C:phagophore assembly site"/>
    <property type="evidence" value="ECO:0007669"/>
    <property type="project" value="TreeGrafter"/>
</dbReference>
<dbReference type="PANTHER" id="PTHR24348">
    <property type="entry name" value="SERINE/THREONINE-PROTEIN KINASE UNC-51-RELATED"/>
    <property type="match status" value="1"/>
</dbReference>
<evidence type="ECO:0000259" key="5">
    <source>
        <dbReference type="PROSITE" id="PS50011"/>
    </source>
</evidence>
<dbReference type="PANTHER" id="PTHR24348:SF22">
    <property type="entry name" value="NON-SPECIFIC SERINE_THREONINE PROTEIN KINASE"/>
    <property type="match status" value="1"/>
</dbReference>
<dbReference type="PROSITE" id="PS00108">
    <property type="entry name" value="PROTEIN_KINASE_ST"/>
    <property type="match status" value="1"/>
</dbReference>
<dbReference type="GO" id="GO:0005524">
    <property type="term" value="F:ATP binding"/>
    <property type="evidence" value="ECO:0007669"/>
    <property type="project" value="UniProtKB-KW"/>
</dbReference>
<organism evidence="6 7">
    <name type="scientific">Paramecium octaurelia</name>
    <dbReference type="NCBI Taxonomy" id="43137"/>
    <lineage>
        <taxon>Eukaryota</taxon>
        <taxon>Sar</taxon>
        <taxon>Alveolata</taxon>
        <taxon>Ciliophora</taxon>
        <taxon>Intramacronucleata</taxon>
        <taxon>Oligohymenophorea</taxon>
        <taxon>Peniculida</taxon>
        <taxon>Parameciidae</taxon>
        <taxon>Paramecium</taxon>
    </lineage>
</organism>
<evidence type="ECO:0000313" key="7">
    <source>
        <dbReference type="Proteomes" id="UP000683925"/>
    </source>
</evidence>
<reference evidence="6" key="1">
    <citation type="submission" date="2021-01" db="EMBL/GenBank/DDBJ databases">
        <authorList>
            <consortium name="Genoscope - CEA"/>
            <person name="William W."/>
        </authorList>
    </citation>
    <scope>NUCLEOTIDE SEQUENCE</scope>
</reference>
<sequence length="509" mass="60429">MSITVKKRYEVDGYQIINRGNYSYVFHCKDKENQELKLAAKKISLASMGINKSLQEYEILDSLQVFLNPHIVKCYDIEQIGDDVFIILELCELGDLSKKIYEMRQKNQRFTAEQILDFIIQVVDGAFLLYKKKIFHRDIKPQNILLTMDSNNNLIYKICDFGSARFVQDMGQAQNFTKYLTPLYQSPEISIQQIFSPKSDIFSFGLIIYELCFLKLPYITKEEQQPFFNQLKDEKFQFDLSTIEGSNEQINLIKLIIEQTIVYKQENRINWEDLYAITTDFKQYSQTIYEQQNAENFCYTIAKQHVNLLMKKSQLVNVLMLEFQNCFQLNILDISLNIFKLAFTTLACCKHLLCMSIISFMEGNYKNLSSNLKKIIKEERFQELSGIYKQKFKQDPDIKFNFDDINIKKFNYALDMAHFQINWINDINKNYQNQFKDLHDHFIQFAAFAKNIGSSSNYEDYIYLWNDLFQTQIEPKIPQNNQQGNLNMQIQELFNYKQIFSFKQKFQHK</sequence>
<dbReference type="Proteomes" id="UP000683925">
    <property type="component" value="Unassembled WGS sequence"/>
</dbReference>
<keyword evidence="1" id="KW-0808">Transferase</keyword>
<dbReference type="SMART" id="SM00220">
    <property type="entry name" value="S_TKc"/>
    <property type="match status" value="1"/>
</dbReference>
<keyword evidence="2" id="KW-0547">Nucleotide-binding</keyword>
<evidence type="ECO:0000256" key="4">
    <source>
        <dbReference type="ARBA" id="ARBA00022840"/>
    </source>
</evidence>